<evidence type="ECO:0000313" key="8">
    <source>
        <dbReference type="Proteomes" id="UP000754750"/>
    </source>
</evidence>
<dbReference type="Gene3D" id="3.30.1340.10">
    <property type="entry name" value="HPr-like"/>
    <property type="match status" value="1"/>
</dbReference>
<keyword evidence="4" id="KW-0762">Sugar transport</keyword>
<dbReference type="SUPFAM" id="SSF55594">
    <property type="entry name" value="HPr-like"/>
    <property type="match status" value="1"/>
</dbReference>
<gene>
    <name evidence="7" type="ORF">E7512_13560</name>
</gene>
<keyword evidence="3" id="KW-0813">Transport</keyword>
<evidence type="ECO:0000256" key="3">
    <source>
        <dbReference type="ARBA" id="ARBA00022448"/>
    </source>
</evidence>
<dbReference type="PANTHER" id="PTHR33705">
    <property type="entry name" value="PHOSPHOCARRIER PROTEIN HPR"/>
    <property type="match status" value="1"/>
</dbReference>
<dbReference type="PANTHER" id="PTHR33705:SF1">
    <property type="entry name" value="PHOSPHOCARRIER PROTEIN HPR"/>
    <property type="match status" value="1"/>
</dbReference>
<dbReference type="NCBIfam" id="TIGR01003">
    <property type="entry name" value="PTS_HPr_family"/>
    <property type="match status" value="1"/>
</dbReference>
<dbReference type="PROSITE" id="PS00369">
    <property type="entry name" value="PTS_HPR_HIS"/>
    <property type="match status" value="1"/>
</dbReference>
<dbReference type="InterPro" id="IPR035895">
    <property type="entry name" value="HPr-like_sf"/>
</dbReference>
<dbReference type="Proteomes" id="UP000754750">
    <property type="component" value="Unassembled WGS sequence"/>
</dbReference>
<dbReference type="EMBL" id="SVNY01000008">
    <property type="protein sequence ID" value="MBE6834580.1"/>
    <property type="molecule type" value="Genomic_DNA"/>
</dbReference>
<evidence type="ECO:0000256" key="2">
    <source>
        <dbReference type="ARBA" id="ARBA00020422"/>
    </source>
</evidence>
<dbReference type="PRINTS" id="PR00107">
    <property type="entry name" value="PHOSPHOCPHPR"/>
</dbReference>
<evidence type="ECO:0000256" key="5">
    <source>
        <dbReference type="ARBA" id="ARBA00033055"/>
    </source>
</evidence>
<reference evidence="7" key="1">
    <citation type="submission" date="2019-04" db="EMBL/GenBank/DDBJ databases">
        <title>Evolution of Biomass-Degrading Anaerobic Consortia Revealed by Metagenomics.</title>
        <authorList>
            <person name="Peng X."/>
        </authorList>
    </citation>
    <scope>NUCLEOTIDE SEQUENCE</scope>
    <source>
        <strain evidence="7">SIG551</strain>
    </source>
</reference>
<evidence type="ECO:0000313" key="7">
    <source>
        <dbReference type="EMBL" id="MBE6834580.1"/>
    </source>
</evidence>
<comment type="function">
    <text evidence="1">General (non sugar-specific) component of the phosphoenolpyruvate-dependent sugar phosphotransferase system (sugar PTS). This major carbohydrate active-transport system catalyzes the phosphorylation of incoming sugar substrates concomitantly with their translocation across the cell membrane. The phosphoryl group from phosphoenolpyruvate (PEP) is transferred to the phosphoryl carrier protein HPr by enzyme I. Phospho-HPr then transfers it to the PTS EIIA domain.</text>
</comment>
<evidence type="ECO:0000256" key="4">
    <source>
        <dbReference type="ARBA" id="ARBA00022597"/>
    </source>
</evidence>
<organism evidence="7 8">
    <name type="scientific">Faecalispora sporosphaeroides</name>
    <dbReference type="NCBI Taxonomy" id="1549"/>
    <lineage>
        <taxon>Bacteria</taxon>
        <taxon>Bacillati</taxon>
        <taxon>Bacillota</taxon>
        <taxon>Clostridia</taxon>
        <taxon>Eubacteriales</taxon>
        <taxon>Oscillospiraceae</taxon>
        <taxon>Faecalispora</taxon>
    </lineage>
</organism>
<dbReference type="InterPro" id="IPR050399">
    <property type="entry name" value="HPr"/>
</dbReference>
<dbReference type="AlphaFoldDB" id="A0A928KYQ6"/>
<dbReference type="InterPro" id="IPR001020">
    <property type="entry name" value="PTS_HPr_His_P_site"/>
</dbReference>
<proteinExistence type="predicted"/>
<feature type="domain" description="HPr" evidence="6">
    <location>
        <begin position="1"/>
        <end position="89"/>
    </location>
</feature>
<evidence type="ECO:0000259" key="6">
    <source>
        <dbReference type="PROSITE" id="PS51350"/>
    </source>
</evidence>
<sequence length="89" mass="9367">MCEKTTVIINPTGLHARPASDFVKAAAKFKSQIKIYNMDSGASCNAKSVIMILTLGLANGARVKIEATGEDEQEAVESLIALIDSGIGE</sequence>
<protein>
    <recommendedName>
        <fullName evidence="2">Phosphocarrier protein HPr</fullName>
    </recommendedName>
    <alternativeName>
        <fullName evidence="5">Histidine-containing protein</fullName>
    </alternativeName>
</protein>
<accession>A0A928KYQ6</accession>
<dbReference type="InterPro" id="IPR000032">
    <property type="entry name" value="HPr-like"/>
</dbReference>
<comment type="caution">
    <text evidence="7">The sequence shown here is derived from an EMBL/GenBank/DDBJ whole genome shotgun (WGS) entry which is preliminary data.</text>
</comment>
<dbReference type="PROSITE" id="PS51350">
    <property type="entry name" value="PTS_HPR_DOM"/>
    <property type="match status" value="1"/>
</dbReference>
<dbReference type="RefSeq" id="WP_020073247.1">
    <property type="nucleotide sequence ID" value="NZ_JBKWRC010000001.1"/>
</dbReference>
<dbReference type="Pfam" id="PF00381">
    <property type="entry name" value="PTS-HPr"/>
    <property type="match status" value="1"/>
</dbReference>
<evidence type="ECO:0000256" key="1">
    <source>
        <dbReference type="ARBA" id="ARBA00003681"/>
    </source>
</evidence>
<dbReference type="CDD" id="cd00367">
    <property type="entry name" value="PTS-HPr_like"/>
    <property type="match status" value="1"/>
</dbReference>
<name>A0A928KYQ6_9FIRM</name>